<evidence type="ECO:0000256" key="7">
    <source>
        <dbReference type="ARBA" id="ARBA00022729"/>
    </source>
</evidence>
<evidence type="ECO:0000256" key="8">
    <source>
        <dbReference type="ARBA" id="ARBA00023004"/>
    </source>
</evidence>
<dbReference type="InterPro" id="IPR036942">
    <property type="entry name" value="Beta-barrel_TonB_sf"/>
</dbReference>
<dbReference type="InterPro" id="IPR037066">
    <property type="entry name" value="Plug_dom_sf"/>
</dbReference>
<evidence type="ECO:0000256" key="15">
    <source>
        <dbReference type="RuleBase" id="RU003357"/>
    </source>
</evidence>
<dbReference type="Gene3D" id="2.40.170.20">
    <property type="entry name" value="TonB-dependent receptor, beta-barrel domain"/>
    <property type="match status" value="1"/>
</dbReference>
<name>A0A4R2I4W6_9GAMM</name>
<dbReference type="InterPro" id="IPR010105">
    <property type="entry name" value="TonB_sidphr_rcpt"/>
</dbReference>
<keyword evidence="8" id="KW-0408">Iron</keyword>
<organism evidence="20 21">
    <name type="scientific">Dokdonella fugitiva</name>
    <dbReference type="NCBI Taxonomy" id="328517"/>
    <lineage>
        <taxon>Bacteria</taxon>
        <taxon>Pseudomonadati</taxon>
        <taxon>Pseudomonadota</taxon>
        <taxon>Gammaproteobacteria</taxon>
        <taxon>Lysobacterales</taxon>
        <taxon>Rhodanobacteraceae</taxon>
        <taxon>Dokdonella</taxon>
    </lineage>
</organism>
<keyword evidence="4 14" id="KW-1134">Transmembrane beta strand</keyword>
<dbReference type="Proteomes" id="UP000294862">
    <property type="component" value="Unassembled WGS sequence"/>
</dbReference>
<dbReference type="AlphaFoldDB" id="A0A4R2I4W6"/>
<dbReference type="RefSeq" id="WP_131999152.1">
    <property type="nucleotide sequence ID" value="NZ_SLWQ01000007.1"/>
</dbReference>
<dbReference type="InterPro" id="IPR000531">
    <property type="entry name" value="Beta-barrel_TonB"/>
</dbReference>
<evidence type="ECO:0000256" key="10">
    <source>
        <dbReference type="ARBA" id="ARBA00023077"/>
    </source>
</evidence>
<keyword evidence="11 14" id="KW-0472">Membrane</keyword>
<evidence type="ECO:0000313" key="20">
    <source>
        <dbReference type="EMBL" id="TCO38922.1"/>
    </source>
</evidence>
<dbReference type="NCBIfam" id="TIGR01783">
    <property type="entry name" value="TonB-siderophor"/>
    <property type="match status" value="1"/>
</dbReference>
<proteinExistence type="inferred from homology"/>
<evidence type="ECO:0000256" key="4">
    <source>
        <dbReference type="ARBA" id="ARBA00022452"/>
    </source>
</evidence>
<keyword evidence="9" id="KW-0406">Ion transport</keyword>
<evidence type="ECO:0000259" key="18">
    <source>
        <dbReference type="Pfam" id="PF00593"/>
    </source>
</evidence>
<feature type="domain" description="TonB-dependent receptor plug" evidence="19">
    <location>
        <begin position="79"/>
        <end position="179"/>
    </location>
</feature>
<dbReference type="EMBL" id="SLWQ01000007">
    <property type="protein sequence ID" value="TCO38922.1"/>
    <property type="molecule type" value="Genomic_DNA"/>
</dbReference>
<dbReference type="Gene3D" id="2.170.130.10">
    <property type="entry name" value="TonB-dependent receptor, plug domain"/>
    <property type="match status" value="1"/>
</dbReference>
<dbReference type="PANTHER" id="PTHR32552">
    <property type="entry name" value="FERRICHROME IRON RECEPTOR-RELATED"/>
    <property type="match status" value="1"/>
</dbReference>
<keyword evidence="7 17" id="KW-0732">Signal</keyword>
<sequence length="774" mass="83063">MSYIKSRKHPVACGPRTTAATLATGIALAMSPLHAADADADALADAAGANSLPTINVEGHAVEGYKVDTMAGPKYLKPLVDTTQTIQIIAADLIQEQAATTLTEALRNSAGVGTFYAGENGNTSTGDTVYMRGFDSSGSIYVDGVRDLGGISRDTFNVDQIEVTKGPSGSDYGRTAPSGSINLVSKQPLLAERIGGTVAYGSGNQKRATADWNTRIDGLDGAAFRLNVMAQDSGVPGRHEVERDRWGIAPTFAFGLGTPTRVFLDLLHLKQDNVPDGAIPTIGLPGYTSPDPTRPGIGAAPRVDPYNFYGTRDDHDDSKTDMATLLVEHDFSDDLKLVNTTRWGRTHQQYLITSFTATAANLATPDITDPSTWTLKRSNPNFKDLTNRILTNQTNLRVHSEFGRVGNDVSTGVEFTREDAISTGLGALNGSTWPAANLYRPDAHVGGLVWGRNGAYGDGRTDTEAAYLFDTITFDERWQANAGVRLDHYDTDYRSAVVCTTSGVTACGSLPAGTIVPGANADKSGTLFNWKAGLLYKPTADSSVYLNYGVSQQPPGGNSLAFSTSASSLDNPIFDPQKAKTGELGTKWELFDAKLLLTAALYRTDISNEIVQDPVDQLYYQVGKKRVEGVELGLVGRISEAWSISAGYTSMDATVEKGGHVSQDGSDDLAYTPDAAFTAWTTYRTPFGLVLGGGARYTGEMKRGNDGAIGTPTKVDAWWVFDAMASYPVNEHFDLQLNVYNLFDRDYVAAINKSGYRYNPGAPRSAMLTASFRF</sequence>
<dbReference type="OrthoDB" id="9790771at2"/>
<dbReference type="GO" id="GO:0015891">
    <property type="term" value="P:siderophore transport"/>
    <property type="evidence" value="ECO:0007669"/>
    <property type="project" value="InterPro"/>
</dbReference>
<dbReference type="GO" id="GO:0038023">
    <property type="term" value="F:signaling receptor activity"/>
    <property type="evidence" value="ECO:0007669"/>
    <property type="project" value="InterPro"/>
</dbReference>
<keyword evidence="3 14" id="KW-0813">Transport</keyword>
<dbReference type="InterPro" id="IPR012910">
    <property type="entry name" value="Plug_dom"/>
</dbReference>
<evidence type="ECO:0000256" key="13">
    <source>
        <dbReference type="ARBA" id="ARBA00023237"/>
    </source>
</evidence>
<dbReference type="InterPro" id="IPR039426">
    <property type="entry name" value="TonB-dep_rcpt-like"/>
</dbReference>
<dbReference type="SUPFAM" id="SSF56935">
    <property type="entry name" value="Porins"/>
    <property type="match status" value="1"/>
</dbReference>
<evidence type="ECO:0000256" key="1">
    <source>
        <dbReference type="ARBA" id="ARBA00004571"/>
    </source>
</evidence>
<accession>A0A4R2I4W6</accession>
<dbReference type="Pfam" id="PF07715">
    <property type="entry name" value="Plug"/>
    <property type="match status" value="1"/>
</dbReference>
<evidence type="ECO:0000256" key="9">
    <source>
        <dbReference type="ARBA" id="ARBA00023065"/>
    </source>
</evidence>
<dbReference type="Pfam" id="PF00593">
    <property type="entry name" value="TonB_dep_Rec_b-barrel"/>
    <property type="match status" value="1"/>
</dbReference>
<dbReference type="PANTHER" id="PTHR32552:SF89">
    <property type="entry name" value="CATECHOLATE SIDEROPHORE RECEPTOR FIU"/>
    <property type="match status" value="1"/>
</dbReference>
<keyword evidence="21" id="KW-1185">Reference proteome</keyword>
<protein>
    <submittedName>
        <fullName evidence="20">Catecholate siderophore receptor</fullName>
    </submittedName>
</protein>
<gene>
    <name evidence="20" type="ORF">EV148_107210</name>
</gene>
<keyword evidence="10 15" id="KW-0798">TonB box</keyword>
<keyword evidence="5" id="KW-0410">Iron transport</keyword>
<keyword evidence="6 14" id="KW-0812">Transmembrane</keyword>
<feature type="chain" id="PRO_5020555614" evidence="17">
    <location>
        <begin position="36"/>
        <end position="774"/>
    </location>
</feature>
<reference evidence="20 21" key="1">
    <citation type="journal article" date="2015" name="Stand. Genomic Sci.">
        <title>Genomic Encyclopedia of Bacterial and Archaeal Type Strains, Phase III: the genomes of soil and plant-associated and newly described type strains.</title>
        <authorList>
            <person name="Whitman W.B."/>
            <person name="Woyke T."/>
            <person name="Klenk H.P."/>
            <person name="Zhou Y."/>
            <person name="Lilburn T.G."/>
            <person name="Beck B.J."/>
            <person name="De Vos P."/>
            <person name="Vandamme P."/>
            <person name="Eisen J.A."/>
            <person name="Garrity G."/>
            <person name="Hugenholtz P."/>
            <person name="Kyrpides N.C."/>
        </authorList>
    </citation>
    <scope>NUCLEOTIDE SEQUENCE [LARGE SCALE GENOMIC DNA]</scope>
    <source>
        <strain evidence="20 21">A3</strain>
    </source>
</reference>
<evidence type="ECO:0000256" key="5">
    <source>
        <dbReference type="ARBA" id="ARBA00022496"/>
    </source>
</evidence>
<dbReference type="NCBIfam" id="NF007349">
    <property type="entry name" value="PRK09840.1"/>
    <property type="match status" value="1"/>
</dbReference>
<evidence type="ECO:0000256" key="2">
    <source>
        <dbReference type="ARBA" id="ARBA00009810"/>
    </source>
</evidence>
<keyword evidence="12 20" id="KW-0675">Receptor</keyword>
<dbReference type="CDD" id="cd01347">
    <property type="entry name" value="ligand_gated_channel"/>
    <property type="match status" value="1"/>
</dbReference>
<evidence type="ECO:0000256" key="16">
    <source>
        <dbReference type="SAM" id="MobiDB-lite"/>
    </source>
</evidence>
<evidence type="ECO:0000256" key="17">
    <source>
        <dbReference type="SAM" id="SignalP"/>
    </source>
</evidence>
<feature type="domain" description="TonB-dependent receptor-like beta-barrel" evidence="18">
    <location>
        <begin position="286"/>
        <end position="742"/>
    </location>
</feature>
<feature type="region of interest" description="Disordered" evidence="16">
    <location>
        <begin position="284"/>
        <end position="305"/>
    </location>
</feature>
<evidence type="ECO:0000256" key="3">
    <source>
        <dbReference type="ARBA" id="ARBA00022448"/>
    </source>
</evidence>
<evidence type="ECO:0000256" key="14">
    <source>
        <dbReference type="PROSITE-ProRule" id="PRU01360"/>
    </source>
</evidence>
<comment type="subcellular location">
    <subcellularLocation>
        <location evidence="1 14">Cell outer membrane</location>
        <topology evidence="1 14">Multi-pass membrane protein</topology>
    </subcellularLocation>
</comment>
<dbReference type="PROSITE" id="PS52016">
    <property type="entry name" value="TONB_DEPENDENT_REC_3"/>
    <property type="match status" value="1"/>
</dbReference>
<evidence type="ECO:0000256" key="11">
    <source>
        <dbReference type="ARBA" id="ARBA00023136"/>
    </source>
</evidence>
<dbReference type="GO" id="GO:0015344">
    <property type="term" value="F:siderophore uptake transmembrane transporter activity"/>
    <property type="evidence" value="ECO:0007669"/>
    <property type="project" value="TreeGrafter"/>
</dbReference>
<comment type="caution">
    <text evidence="20">The sequence shown here is derived from an EMBL/GenBank/DDBJ whole genome shotgun (WGS) entry which is preliminary data.</text>
</comment>
<comment type="similarity">
    <text evidence="2 14 15">Belongs to the TonB-dependent receptor family.</text>
</comment>
<evidence type="ECO:0000256" key="6">
    <source>
        <dbReference type="ARBA" id="ARBA00022692"/>
    </source>
</evidence>
<evidence type="ECO:0000256" key="12">
    <source>
        <dbReference type="ARBA" id="ARBA00023170"/>
    </source>
</evidence>
<evidence type="ECO:0000313" key="21">
    <source>
        <dbReference type="Proteomes" id="UP000294862"/>
    </source>
</evidence>
<feature type="signal peptide" evidence="17">
    <location>
        <begin position="1"/>
        <end position="35"/>
    </location>
</feature>
<evidence type="ECO:0000259" key="19">
    <source>
        <dbReference type="Pfam" id="PF07715"/>
    </source>
</evidence>
<dbReference type="GO" id="GO:0009279">
    <property type="term" value="C:cell outer membrane"/>
    <property type="evidence" value="ECO:0007669"/>
    <property type="project" value="UniProtKB-SubCell"/>
</dbReference>
<keyword evidence="13 14" id="KW-0998">Cell outer membrane</keyword>